<keyword evidence="2" id="KW-1185">Reference proteome</keyword>
<dbReference type="Gene3D" id="1.10.10.60">
    <property type="entry name" value="Homeodomain-like"/>
    <property type="match status" value="1"/>
</dbReference>
<dbReference type="OrthoDB" id="4966777at2"/>
<sequence>MTTSTINQTEQLEALRANLRDLIADSGKTLQDIIDETGIPRSTLYKRLNVEGSAIDMNEVHKIWTACGKPGTIADLVA</sequence>
<gene>
    <name evidence="1" type="ORF">FB556_1794</name>
</gene>
<accession>A0A543AFI1</accession>
<dbReference type="RefSeq" id="WP_141866854.1">
    <property type="nucleotide sequence ID" value="NZ_BAABAN010000005.1"/>
</dbReference>
<name>A0A543AFI1_9MICC</name>
<comment type="caution">
    <text evidence="1">The sequence shown here is derived from an EMBL/GenBank/DDBJ whole genome shotgun (WGS) entry which is preliminary data.</text>
</comment>
<dbReference type="Proteomes" id="UP000319746">
    <property type="component" value="Unassembled WGS sequence"/>
</dbReference>
<dbReference type="AlphaFoldDB" id="A0A543AFI1"/>
<evidence type="ECO:0000313" key="1">
    <source>
        <dbReference type="EMBL" id="TQL71320.1"/>
    </source>
</evidence>
<protein>
    <recommendedName>
        <fullName evidence="3">Helix-turn-helix protein</fullName>
    </recommendedName>
</protein>
<reference evidence="1 2" key="1">
    <citation type="submission" date="2019-06" db="EMBL/GenBank/DDBJ databases">
        <title>Sequencing the genomes of 1000 actinobacteria strains.</title>
        <authorList>
            <person name="Klenk H.-P."/>
        </authorList>
    </citation>
    <scope>NUCLEOTIDE SEQUENCE [LARGE SCALE GENOMIC DNA]</scope>
    <source>
        <strain evidence="1 2">DSM 24083</strain>
    </source>
</reference>
<evidence type="ECO:0000313" key="2">
    <source>
        <dbReference type="Proteomes" id="UP000319746"/>
    </source>
</evidence>
<evidence type="ECO:0008006" key="3">
    <source>
        <dbReference type="Google" id="ProtNLM"/>
    </source>
</evidence>
<proteinExistence type="predicted"/>
<dbReference type="EMBL" id="VFOU01000003">
    <property type="protein sequence ID" value="TQL71320.1"/>
    <property type="molecule type" value="Genomic_DNA"/>
</dbReference>
<organism evidence="1 2">
    <name type="scientific">Enteractinococcus coprophilus</name>
    <dbReference type="NCBI Taxonomy" id="1027633"/>
    <lineage>
        <taxon>Bacteria</taxon>
        <taxon>Bacillati</taxon>
        <taxon>Actinomycetota</taxon>
        <taxon>Actinomycetes</taxon>
        <taxon>Micrococcales</taxon>
        <taxon>Micrococcaceae</taxon>
    </lineage>
</organism>